<sequence length="66" mass="7766">MSAIFTIHRSSMRSNLAWRGHSTFKQLTSKYGFEYGRLLQSSVQEIKNLEKHSIQPFDDLFNKIFV</sequence>
<dbReference type="WBParaSite" id="BPAG_0001082501-mRNA-1">
    <property type="protein sequence ID" value="BPAG_0001082501-mRNA-1"/>
    <property type="gene ID" value="BPAG_0001082501"/>
</dbReference>
<dbReference type="EMBL" id="UZAD01013200">
    <property type="protein sequence ID" value="VDN91973.1"/>
    <property type="molecule type" value="Genomic_DNA"/>
</dbReference>
<evidence type="ECO:0000313" key="2">
    <source>
        <dbReference type="Proteomes" id="UP000278627"/>
    </source>
</evidence>
<proteinExistence type="predicted"/>
<name>A0A0N4TQF2_BRUPA</name>
<evidence type="ECO:0000313" key="1">
    <source>
        <dbReference type="EMBL" id="VDN91973.1"/>
    </source>
</evidence>
<reference evidence="3" key="1">
    <citation type="submission" date="2017-02" db="UniProtKB">
        <authorList>
            <consortium name="WormBaseParasite"/>
        </authorList>
    </citation>
    <scope>IDENTIFICATION</scope>
</reference>
<dbReference type="AlphaFoldDB" id="A0A0N4TQF2"/>
<dbReference type="Proteomes" id="UP000278627">
    <property type="component" value="Unassembled WGS sequence"/>
</dbReference>
<gene>
    <name evidence="1" type="ORF">BPAG_LOCUS10787</name>
</gene>
<accession>A0A0N4TQF2</accession>
<organism evidence="3">
    <name type="scientific">Brugia pahangi</name>
    <name type="common">Filarial nematode worm</name>
    <dbReference type="NCBI Taxonomy" id="6280"/>
    <lineage>
        <taxon>Eukaryota</taxon>
        <taxon>Metazoa</taxon>
        <taxon>Ecdysozoa</taxon>
        <taxon>Nematoda</taxon>
        <taxon>Chromadorea</taxon>
        <taxon>Rhabditida</taxon>
        <taxon>Spirurina</taxon>
        <taxon>Spiruromorpha</taxon>
        <taxon>Filarioidea</taxon>
        <taxon>Onchocercidae</taxon>
        <taxon>Brugia</taxon>
    </lineage>
</organism>
<keyword evidence="2" id="KW-1185">Reference proteome</keyword>
<reference evidence="1 2" key="2">
    <citation type="submission" date="2018-11" db="EMBL/GenBank/DDBJ databases">
        <authorList>
            <consortium name="Pathogen Informatics"/>
        </authorList>
    </citation>
    <scope>NUCLEOTIDE SEQUENCE [LARGE SCALE GENOMIC DNA]</scope>
</reference>
<protein>
    <submittedName>
        <fullName evidence="3">Transposase</fullName>
    </submittedName>
</protein>
<evidence type="ECO:0000313" key="3">
    <source>
        <dbReference type="WBParaSite" id="BPAG_0001082501-mRNA-1"/>
    </source>
</evidence>